<feature type="domain" description="HTH asnC-type" evidence="4">
    <location>
        <begin position="7"/>
        <end position="84"/>
    </location>
</feature>
<dbReference type="Proteomes" id="UP000199632">
    <property type="component" value="Unassembled WGS sequence"/>
</dbReference>
<dbReference type="PROSITE" id="PS50956">
    <property type="entry name" value="HTH_ASNC_2"/>
    <property type="match status" value="1"/>
</dbReference>
<dbReference type="InterPro" id="IPR000485">
    <property type="entry name" value="AsnC-type_HTH_dom"/>
</dbReference>
<keyword evidence="1" id="KW-0805">Transcription regulation</keyword>
<dbReference type="SMART" id="SM00344">
    <property type="entry name" value="HTH_ASNC"/>
    <property type="match status" value="1"/>
</dbReference>
<dbReference type="InterPro" id="IPR019888">
    <property type="entry name" value="Tscrpt_reg_AsnC-like"/>
</dbReference>
<dbReference type="GO" id="GO:0005829">
    <property type="term" value="C:cytosol"/>
    <property type="evidence" value="ECO:0007669"/>
    <property type="project" value="TreeGrafter"/>
</dbReference>
<protein>
    <submittedName>
        <fullName evidence="5">DNA-binding transcriptional regulator, Lrp family</fullName>
    </submittedName>
</protein>
<dbReference type="InterPro" id="IPR036390">
    <property type="entry name" value="WH_DNA-bd_sf"/>
</dbReference>
<dbReference type="GO" id="GO:0043565">
    <property type="term" value="F:sequence-specific DNA binding"/>
    <property type="evidence" value="ECO:0007669"/>
    <property type="project" value="InterPro"/>
</dbReference>
<dbReference type="PANTHER" id="PTHR30154:SF34">
    <property type="entry name" value="TRANSCRIPTIONAL REGULATOR AZLB"/>
    <property type="match status" value="1"/>
</dbReference>
<accession>A0A1H3TNE3</accession>
<proteinExistence type="predicted"/>
<keyword evidence="3" id="KW-0804">Transcription</keyword>
<evidence type="ECO:0000256" key="1">
    <source>
        <dbReference type="ARBA" id="ARBA00023015"/>
    </source>
</evidence>
<dbReference type="InterPro" id="IPR011008">
    <property type="entry name" value="Dimeric_a/b-barrel"/>
</dbReference>
<dbReference type="InterPro" id="IPR019887">
    <property type="entry name" value="Tscrpt_reg_AsnC/Lrp_C"/>
</dbReference>
<dbReference type="AlphaFoldDB" id="A0A1H3TNE3"/>
<dbReference type="InterPro" id="IPR036388">
    <property type="entry name" value="WH-like_DNA-bd_sf"/>
</dbReference>
<dbReference type="Gene3D" id="3.30.70.920">
    <property type="match status" value="1"/>
</dbReference>
<dbReference type="SUPFAM" id="SSF46785">
    <property type="entry name" value="Winged helix' DNA-binding domain"/>
    <property type="match status" value="1"/>
</dbReference>
<organism evidence="5 6">
    <name type="scientific">Asanoa ishikariensis</name>
    <dbReference type="NCBI Taxonomy" id="137265"/>
    <lineage>
        <taxon>Bacteria</taxon>
        <taxon>Bacillati</taxon>
        <taxon>Actinomycetota</taxon>
        <taxon>Actinomycetes</taxon>
        <taxon>Micromonosporales</taxon>
        <taxon>Micromonosporaceae</taxon>
        <taxon>Asanoa</taxon>
    </lineage>
</organism>
<evidence type="ECO:0000256" key="3">
    <source>
        <dbReference type="ARBA" id="ARBA00023163"/>
    </source>
</evidence>
<dbReference type="SUPFAM" id="SSF54909">
    <property type="entry name" value="Dimeric alpha+beta barrel"/>
    <property type="match status" value="1"/>
</dbReference>
<gene>
    <name evidence="5" type="ORF">SAMN05421684_6069</name>
</gene>
<dbReference type="RefSeq" id="WP_204082570.1">
    <property type="nucleotide sequence ID" value="NZ_BOND01000001.1"/>
</dbReference>
<dbReference type="GO" id="GO:0043200">
    <property type="term" value="P:response to amino acid"/>
    <property type="evidence" value="ECO:0007669"/>
    <property type="project" value="TreeGrafter"/>
</dbReference>
<keyword evidence="2 5" id="KW-0238">DNA-binding</keyword>
<name>A0A1H3TNE3_9ACTN</name>
<dbReference type="Pfam" id="PF13404">
    <property type="entry name" value="HTH_AsnC-type"/>
    <property type="match status" value="1"/>
</dbReference>
<dbReference type="Gene3D" id="1.10.10.10">
    <property type="entry name" value="Winged helix-like DNA-binding domain superfamily/Winged helix DNA-binding domain"/>
    <property type="match status" value="1"/>
</dbReference>
<evidence type="ECO:0000256" key="2">
    <source>
        <dbReference type="ARBA" id="ARBA00023125"/>
    </source>
</evidence>
<evidence type="ECO:0000313" key="5">
    <source>
        <dbReference type="EMBL" id="SDZ51537.1"/>
    </source>
</evidence>
<dbReference type="PRINTS" id="PR00033">
    <property type="entry name" value="HTHASNC"/>
</dbReference>
<dbReference type="PANTHER" id="PTHR30154">
    <property type="entry name" value="LEUCINE-RESPONSIVE REGULATORY PROTEIN"/>
    <property type="match status" value="1"/>
</dbReference>
<evidence type="ECO:0000313" key="6">
    <source>
        <dbReference type="Proteomes" id="UP000199632"/>
    </source>
</evidence>
<reference evidence="6" key="1">
    <citation type="submission" date="2016-10" db="EMBL/GenBank/DDBJ databases">
        <authorList>
            <person name="Varghese N."/>
            <person name="Submissions S."/>
        </authorList>
    </citation>
    <scope>NUCLEOTIDE SEQUENCE [LARGE SCALE GENOMIC DNA]</scope>
    <source>
        <strain evidence="6">DSM 44718</strain>
    </source>
</reference>
<dbReference type="EMBL" id="FNQB01000003">
    <property type="protein sequence ID" value="SDZ51537.1"/>
    <property type="molecule type" value="Genomic_DNA"/>
</dbReference>
<evidence type="ECO:0000259" key="4">
    <source>
        <dbReference type="PROSITE" id="PS50956"/>
    </source>
</evidence>
<dbReference type="STRING" id="137265.SAMN05421684_6069"/>
<sequence>MTKPLALDDVDHELLALLQRDCGRTLRELGDLVSLSPSAVKRRIDRYRRHGLISRQVTLLDPARVPAVLLAVCLVTLERESGRRHQEFRERLLAASEVQQIYDVSGEWDYVVMVACSGMAHHTEIAKRLFDEAPNVRRYTTLFVLDPVRTSGALPTRAPATE</sequence>
<keyword evidence="6" id="KW-1185">Reference proteome</keyword>
<dbReference type="Pfam" id="PF01037">
    <property type="entry name" value="AsnC_trans_reg"/>
    <property type="match status" value="1"/>
</dbReference>